<dbReference type="RefSeq" id="WP_145290560.1">
    <property type="nucleotide sequence ID" value="NZ_CP036291.1"/>
</dbReference>
<feature type="transmembrane region" description="Helical" evidence="7">
    <location>
        <begin position="115"/>
        <end position="134"/>
    </location>
</feature>
<gene>
    <name evidence="8" type="ORF">Pla175_44000</name>
</gene>
<dbReference type="InterPro" id="IPR051907">
    <property type="entry name" value="DoxX-like_oxidoreductase"/>
</dbReference>
<name>A0A518DHN2_9BACT</name>
<evidence type="ECO:0000256" key="7">
    <source>
        <dbReference type="SAM" id="Phobius"/>
    </source>
</evidence>
<evidence type="ECO:0000256" key="3">
    <source>
        <dbReference type="ARBA" id="ARBA00022475"/>
    </source>
</evidence>
<proteinExistence type="inferred from homology"/>
<keyword evidence="3" id="KW-1003">Cell membrane</keyword>
<dbReference type="PANTHER" id="PTHR33452:SF1">
    <property type="entry name" value="INNER MEMBRANE PROTEIN YPHA-RELATED"/>
    <property type="match status" value="1"/>
</dbReference>
<dbReference type="GO" id="GO:0005886">
    <property type="term" value="C:plasma membrane"/>
    <property type="evidence" value="ECO:0007669"/>
    <property type="project" value="UniProtKB-SubCell"/>
</dbReference>
<dbReference type="KEGG" id="pnd:Pla175_44000"/>
<comment type="subcellular location">
    <subcellularLocation>
        <location evidence="1">Cell membrane</location>
        <topology evidence="1">Multi-pass membrane protein</topology>
    </subcellularLocation>
</comment>
<feature type="transmembrane region" description="Helical" evidence="7">
    <location>
        <begin position="83"/>
        <end position="103"/>
    </location>
</feature>
<dbReference type="EMBL" id="CP036291">
    <property type="protein sequence ID" value="QDU90985.1"/>
    <property type="molecule type" value="Genomic_DNA"/>
</dbReference>
<evidence type="ECO:0000256" key="2">
    <source>
        <dbReference type="ARBA" id="ARBA00006679"/>
    </source>
</evidence>
<evidence type="ECO:0000256" key="4">
    <source>
        <dbReference type="ARBA" id="ARBA00022692"/>
    </source>
</evidence>
<dbReference type="InterPro" id="IPR032808">
    <property type="entry name" value="DoxX"/>
</dbReference>
<evidence type="ECO:0000256" key="1">
    <source>
        <dbReference type="ARBA" id="ARBA00004651"/>
    </source>
</evidence>
<evidence type="ECO:0000313" key="8">
    <source>
        <dbReference type="EMBL" id="QDU90985.1"/>
    </source>
</evidence>
<keyword evidence="9" id="KW-1185">Reference proteome</keyword>
<dbReference type="AlphaFoldDB" id="A0A518DHN2"/>
<feature type="transmembrane region" description="Helical" evidence="7">
    <location>
        <begin position="15"/>
        <end position="33"/>
    </location>
</feature>
<protein>
    <submittedName>
        <fullName evidence="8">DoxX</fullName>
    </submittedName>
</protein>
<evidence type="ECO:0000313" key="9">
    <source>
        <dbReference type="Proteomes" id="UP000317429"/>
    </source>
</evidence>
<keyword evidence="6 7" id="KW-0472">Membrane</keyword>
<reference evidence="8 9" key="1">
    <citation type="submission" date="2019-02" db="EMBL/GenBank/DDBJ databases">
        <title>Deep-cultivation of Planctomycetes and their phenomic and genomic characterization uncovers novel biology.</title>
        <authorList>
            <person name="Wiegand S."/>
            <person name="Jogler M."/>
            <person name="Boedeker C."/>
            <person name="Pinto D."/>
            <person name="Vollmers J."/>
            <person name="Rivas-Marin E."/>
            <person name="Kohn T."/>
            <person name="Peeters S.H."/>
            <person name="Heuer A."/>
            <person name="Rast P."/>
            <person name="Oberbeckmann S."/>
            <person name="Bunk B."/>
            <person name="Jeske O."/>
            <person name="Meyerdierks A."/>
            <person name="Storesund J.E."/>
            <person name="Kallscheuer N."/>
            <person name="Luecker S."/>
            <person name="Lage O.M."/>
            <person name="Pohl T."/>
            <person name="Merkel B.J."/>
            <person name="Hornburger P."/>
            <person name="Mueller R.-W."/>
            <person name="Bruemmer F."/>
            <person name="Labrenz M."/>
            <person name="Spormann A.M."/>
            <person name="Op den Camp H."/>
            <person name="Overmann J."/>
            <person name="Amann R."/>
            <person name="Jetten M.S.M."/>
            <person name="Mascher T."/>
            <person name="Medema M.H."/>
            <person name="Devos D.P."/>
            <person name="Kaster A.-K."/>
            <person name="Ovreas L."/>
            <person name="Rohde M."/>
            <person name="Galperin M.Y."/>
            <person name="Jogler C."/>
        </authorList>
    </citation>
    <scope>NUCLEOTIDE SEQUENCE [LARGE SCALE GENOMIC DNA]</scope>
    <source>
        <strain evidence="8 9">Pla175</strain>
    </source>
</reference>
<organism evidence="8 9">
    <name type="scientific">Pirellulimonas nuda</name>
    <dbReference type="NCBI Taxonomy" id="2528009"/>
    <lineage>
        <taxon>Bacteria</taxon>
        <taxon>Pseudomonadati</taxon>
        <taxon>Planctomycetota</taxon>
        <taxon>Planctomycetia</taxon>
        <taxon>Pirellulales</taxon>
        <taxon>Lacipirellulaceae</taxon>
        <taxon>Pirellulimonas</taxon>
    </lineage>
</organism>
<dbReference type="Proteomes" id="UP000317429">
    <property type="component" value="Chromosome"/>
</dbReference>
<dbReference type="Pfam" id="PF07681">
    <property type="entry name" value="DoxX"/>
    <property type="match status" value="1"/>
</dbReference>
<comment type="similarity">
    <text evidence="2">Belongs to the DoxX family.</text>
</comment>
<accession>A0A518DHN2</accession>
<dbReference type="PANTHER" id="PTHR33452">
    <property type="entry name" value="OXIDOREDUCTASE CATD-RELATED"/>
    <property type="match status" value="1"/>
</dbReference>
<sequence>MFGWKRESETQAGDAGRLLLRLTIGGLLLLYGIDKVRSGPGVVQGMLHDAGLPGVLAYGVYVGEVVAPLLLIVGFYTRVASALIVINMAIAIGLAHAGEVFSLTQYGGWAIELQMLYLLGAVCIALLGPGRYAIGAKTGWRA</sequence>
<evidence type="ECO:0000256" key="5">
    <source>
        <dbReference type="ARBA" id="ARBA00022989"/>
    </source>
</evidence>
<keyword evidence="4 7" id="KW-0812">Transmembrane</keyword>
<feature type="transmembrane region" description="Helical" evidence="7">
    <location>
        <begin position="55"/>
        <end position="76"/>
    </location>
</feature>
<keyword evidence="5 7" id="KW-1133">Transmembrane helix</keyword>
<dbReference type="OrthoDB" id="280866at2"/>
<evidence type="ECO:0000256" key="6">
    <source>
        <dbReference type="ARBA" id="ARBA00023136"/>
    </source>
</evidence>